<evidence type="ECO:0000259" key="9">
    <source>
        <dbReference type="Pfam" id="PF00892"/>
    </source>
</evidence>
<evidence type="ECO:0000256" key="6">
    <source>
        <dbReference type="ARBA" id="ARBA00022989"/>
    </source>
</evidence>
<feature type="transmembrane region" description="Helical" evidence="8">
    <location>
        <begin position="7"/>
        <end position="27"/>
    </location>
</feature>
<dbReference type="InterPro" id="IPR037185">
    <property type="entry name" value="EmrE-like"/>
</dbReference>
<evidence type="ECO:0000313" key="10">
    <source>
        <dbReference type="EMBL" id="KUP98073.1"/>
    </source>
</evidence>
<feature type="transmembrane region" description="Helical" evidence="8">
    <location>
        <begin position="42"/>
        <end position="60"/>
    </location>
</feature>
<feature type="transmembrane region" description="Helical" evidence="8">
    <location>
        <begin position="150"/>
        <end position="166"/>
    </location>
</feature>
<evidence type="ECO:0000256" key="1">
    <source>
        <dbReference type="ARBA" id="ARBA00004651"/>
    </source>
</evidence>
<dbReference type="EMBL" id="LGEM01000016">
    <property type="protein sequence ID" value="KUP98073.1"/>
    <property type="molecule type" value="Genomic_DNA"/>
</dbReference>
<keyword evidence="4" id="KW-1003">Cell membrane</keyword>
<feature type="transmembrane region" description="Helical" evidence="8">
    <location>
        <begin position="72"/>
        <end position="96"/>
    </location>
</feature>
<evidence type="ECO:0000256" key="5">
    <source>
        <dbReference type="ARBA" id="ARBA00022692"/>
    </source>
</evidence>
<dbReference type="SUPFAM" id="SSF103481">
    <property type="entry name" value="Multidrug resistance efflux transporter EmrE"/>
    <property type="match status" value="2"/>
</dbReference>
<accession>A0A147KLE6</accession>
<feature type="transmembrane region" description="Helical" evidence="8">
    <location>
        <begin position="127"/>
        <end position="144"/>
    </location>
</feature>
<feature type="transmembrane region" description="Helical" evidence="8">
    <location>
        <begin position="266"/>
        <end position="287"/>
    </location>
</feature>
<evidence type="ECO:0000256" key="7">
    <source>
        <dbReference type="ARBA" id="ARBA00023136"/>
    </source>
</evidence>
<feature type="transmembrane region" description="Helical" evidence="8">
    <location>
        <begin position="208"/>
        <end position="229"/>
    </location>
</feature>
<keyword evidence="3" id="KW-0813">Transport</keyword>
<keyword evidence="5 8" id="KW-0812">Transmembrane</keyword>
<gene>
    <name evidence="10" type="ORF">AC529_03730</name>
</gene>
<evidence type="ECO:0000256" key="2">
    <source>
        <dbReference type="ARBA" id="ARBA00007362"/>
    </source>
</evidence>
<dbReference type="RefSeq" id="WP_068756655.1">
    <property type="nucleotide sequence ID" value="NZ_KQ950182.1"/>
</dbReference>
<dbReference type="NCBIfam" id="TIGR00688">
    <property type="entry name" value="rarD"/>
    <property type="match status" value="1"/>
</dbReference>
<evidence type="ECO:0000256" key="8">
    <source>
        <dbReference type="SAM" id="Phobius"/>
    </source>
</evidence>
<reference evidence="11" key="1">
    <citation type="journal article" date="2017" name="Acta Aliment.">
        <title>Plant polysaccharide degrading enzyme system of Thermpbifida cellulosilytica TB100 revealed by de novo genome project data.</title>
        <authorList>
            <person name="Toth A."/>
            <person name="Baka E."/>
            <person name="Luzics S."/>
            <person name="Bata-Vidacs I."/>
            <person name="Nagy I."/>
            <person name="Balint B."/>
            <person name="Herceg R."/>
            <person name="Olasz F."/>
            <person name="Wilk T."/>
            <person name="Nagy T."/>
            <person name="Kriszt B."/>
            <person name="Nagy I."/>
            <person name="Kukolya J."/>
        </authorList>
    </citation>
    <scope>NUCLEOTIDE SEQUENCE [LARGE SCALE GENOMIC DNA]</scope>
    <source>
        <strain evidence="11">TB100</strain>
    </source>
</reference>
<feature type="transmembrane region" description="Helical" evidence="8">
    <location>
        <begin position="241"/>
        <end position="260"/>
    </location>
</feature>
<dbReference type="PATRIC" id="fig|665004.4.peg.2682"/>
<keyword evidence="7 8" id="KW-0472">Membrane</keyword>
<dbReference type="PANTHER" id="PTHR22911">
    <property type="entry name" value="ACYL-MALONYL CONDENSING ENZYME-RELATED"/>
    <property type="match status" value="1"/>
</dbReference>
<name>A0A147KLE6_THECS</name>
<keyword evidence="6 8" id="KW-1133">Transmembrane helix</keyword>
<dbReference type="InterPro" id="IPR000620">
    <property type="entry name" value="EamA_dom"/>
</dbReference>
<evidence type="ECO:0000256" key="4">
    <source>
        <dbReference type="ARBA" id="ARBA00022475"/>
    </source>
</evidence>
<evidence type="ECO:0000256" key="3">
    <source>
        <dbReference type="ARBA" id="ARBA00022448"/>
    </source>
</evidence>
<protein>
    <submittedName>
        <fullName evidence="10">Protein rarD</fullName>
    </submittedName>
</protein>
<keyword evidence="11" id="KW-1185">Reference proteome</keyword>
<feature type="domain" description="EamA" evidence="9">
    <location>
        <begin position="6"/>
        <end position="143"/>
    </location>
</feature>
<dbReference type="PANTHER" id="PTHR22911:SF137">
    <property type="entry name" value="SOLUTE CARRIER FAMILY 35 MEMBER G2-RELATED"/>
    <property type="match status" value="1"/>
</dbReference>
<dbReference type="Proteomes" id="UP000074382">
    <property type="component" value="Unassembled WGS sequence"/>
</dbReference>
<feature type="domain" description="EamA" evidence="9">
    <location>
        <begin position="152"/>
        <end position="282"/>
    </location>
</feature>
<evidence type="ECO:0000313" key="11">
    <source>
        <dbReference type="Proteomes" id="UP000074382"/>
    </source>
</evidence>
<proteinExistence type="inferred from homology"/>
<organism evidence="10 11">
    <name type="scientific">Thermobifida cellulosilytica TB100</name>
    <dbReference type="NCBI Taxonomy" id="665004"/>
    <lineage>
        <taxon>Bacteria</taxon>
        <taxon>Bacillati</taxon>
        <taxon>Actinomycetota</taxon>
        <taxon>Actinomycetes</taxon>
        <taxon>Streptosporangiales</taxon>
        <taxon>Nocardiopsidaceae</taxon>
        <taxon>Thermobifida</taxon>
    </lineage>
</organism>
<feature type="transmembrane region" description="Helical" evidence="8">
    <location>
        <begin position="102"/>
        <end position="120"/>
    </location>
</feature>
<comment type="similarity">
    <text evidence="2">Belongs to the EamA transporter family.</text>
</comment>
<comment type="caution">
    <text evidence="10">The sequence shown here is derived from an EMBL/GenBank/DDBJ whole genome shotgun (WGS) entry which is preliminary data.</text>
</comment>
<dbReference type="InterPro" id="IPR004626">
    <property type="entry name" value="RarD"/>
</dbReference>
<comment type="subcellular location">
    <subcellularLocation>
        <location evidence="1">Cell membrane</location>
        <topology evidence="1">Multi-pass membrane protein</topology>
    </subcellularLocation>
</comment>
<dbReference type="Pfam" id="PF00892">
    <property type="entry name" value="EamA"/>
    <property type="match status" value="2"/>
</dbReference>
<feature type="transmembrane region" description="Helical" evidence="8">
    <location>
        <begin position="178"/>
        <end position="196"/>
    </location>
</feature>
<sequence>MSELNKGMLYGTSAYFLWGFLPLYWPLISPPSSPFEVLLHRMIWSLAVTLVALLVQRNWGWIREVLRSPKRLLLLVLSAGVISANWGVFIVAVTTGHTLQSALAYFINPLVSVALGTLIFRERLRSAQWAAVALGTVAVVVLTVDYGSPPGLALALAFSFAAYGVLKKFVRLDGVESLTAETAVTFLPALGVVLFLESSGAGTFASVSPVHSLLLVGSGVVTAVPLMLFGAAAHRIPLTMLGLLQFIAPVMHFLIAWLIFREELSTGRWIGFALVWAALTVFVVDMLRQARRSARAAAQPESGTEPRAVAGAD</sequence>
<dbReference type="GO" id="GO:0005886">
    <property type="term" value="C:plasma membrane"/>
    <property type="evidence" value="ECO:0007669"/>
    <property type="project" value="UniProtKB-SubCell"/>
</dbReference>
<dbReference type="AlphaFoldDB" id="A0A147KLE6"/>
<dbReference type="OrthoDB" id="369870at2"/>
<dbReference type="STRING" id="665004.AC529_03730"/>